<sequence length="76" mass="7834">MAPDRLHYSLLSAWRAGLVRASLTFRGPLGALLGAFGDLKPGSFSSPDPSGQLARAGDRGMTFHVTGALAPAIADP</sequence>
<evidence type="ECO:0000313" key="1">
    <source>
        <dbReference type="EMBL" id="KAH8001727.1"/>
    </source>
</evidence>
<organism evidence="1 2">
    <name type="scientific">Sphaerodactylus townsendi</name>
    <dbReference type="NCBI Taxonomy" id="933632"/>
    <lineage>
        <taxon>Eukaryota</taxon>
        <taxon>Metazoa</taxon>
        <taxon>Chordata</taxon>
        <taxon>Craniata</taxon>
        <taxon>Vertebrata</taxon>
        <taxon>Euteleostomi</taxon>
        <taxon>Lepidosauria</taxon>
        <taxon>Squamata</taxon>
        <taxon>Bifurcata</taxon>
        <taxon>Gekkota</taxon>
        <taxon>Sphaerodactylidae</taxon>
        <taxon>Sphaerodactylus</taxon>
    </lineage>
</organism>
<comment type="caution">
    <text evidence="1">The sequence shown here is derived from an EMBL/GenBank/DDBJ whole genome shotgun (WGS) entry which is preliminary data.</text>
</comment>
<reference evidence="1" key="1">
    <citation type="submission" date="2021-08" db="EMBL/GenBank/DDBJ databases">
        <title>The first chromosome-level gecko genome reveals the dynamic sex chromosomes of Neotropical dwarf geckos (Sphaerodactylidae: Sphaerodactylus).</title>
        <authorList>
            <person name="Pinto B.J."/>
            <person name="Keating S.E."/>
            <person name="Gamble T."/>
        </authorList>
    </citation>
    <scope>NUCLEOTIDE SEQUENCE</scope>
    <source>
        <strain evidence="1">TG3544</strain>
    </source>
</reference>
<keyword evidence="2" id="KW-1185">Reference proteome</keyword>
<accession>A0ACB8F8Z8</accession>
<protein>
    <submittedName>
        <fullName evidence="1">Uncharacterized protein</fullName>
    </submittedName>
</protein>
<dbReference type="Proteomes" id="UP000827872">
    <property type="component" value="Linkage Group LG08"/>
</dbReference>
<proteinExistence type="predicted"/>
<gene>
    <name evidence="1" type="ORF">K3G42_014580</name>
</gene>
<evidence type="ECO:0000313" key="2">
    <source>
        <dbReference type="Proteomes" id="UP000827872"/>
    </source>
</evidence>
<dbReference type="EMBL" id="CM037621">
    <property type="protein sequence ID" value="KAH8001727.1"/>
    <property type="molecule type" value="Genomic_DNA"/>
</dbReference>
<name>A0ACB8F8Z8_9SAUR</name>